<accession>A0A9D3W5V2</accession>
<name>A0A9D3W5V2_9ROSI</name>
<sequence length="83" mass="9743">MGSHWILSFAYIKAVQTKAVYTDDAQKSEDRKLRKGKNKAEEDLGSLKTDYKKLRLLMRTGRLGKTLKQWRQEIQEEKTKAEQ</sequence>
<keyword evidence="2" id="KW-1185">Reference proteome</keyword>
<protein>
    <submittedName>
        <fullName evidence="1">Uncharacterized protein</fullName>
    </submittedName>
</protein>
<reference evidence="1 2" key="1">
    <citation type="journal article" date="2021" name="Plant Biotechnol. J.">
        <title>Multi-omics assisted identification of the key and species-specific regulatory components of drought-tolerant mechanisms in Gossypium stocksii.</title>
        <authorList>
            <person name="Yu D."/>
            <person name="Ke L."/>
            <person name="Zhang D."/>
            <person name="Wu Y."/>
            <person name="Sun Y."/>
            <person name="Mei J."/>
            <person name="Sun J."/>
            <person name="Sun Y."/>
        </authorList>
    </citation>
    <scope>NUCLEOTIDE SEQUENCE [LARGE SCALE GENOMIC DNA]</scope>
    <source>
        <strain evidence="2">cv. E1</strain>
        <tissue evidence="1">Leaf</tissue>
    </source>
</reference>
<dbReference type="Proteomes" id="UP000828251">
    <property type="component" value="Unassembled WGS sequence"/>
</dbReference>
<gene>
    <name evidence="1" type="ORF">J1N35_007112</name>
</gene>
<evidence type="ECO:0000313" key="2">
    <source>
        <dbReference type="Proteomes" id="UP000828251"/>
    </source>
</evidence>
<dbReference type="OrthoDB" id="10292411at2759"/>
<proteinExistence type="predicted"/>
<dbReference type="EMBL" id="JAIQCV010000003">
    <property type="protein sequence ID" value="KAH1113734.1"/>
    <property type="molecule type" value="Genomic_DNA"/>
</dbReference>
<comment type="caution">
    <text evidence="1">The sequence shown here is derived from an EMBL/GenBank/DDBJ whole genome shotgun (WGS) entry which is preliminary data.</text>
</comment>
<organism evidence="1 2">
    <name type="scientific">Gossypium stocksii</name>
    <dbReference type="NCBI Taxonomy" id="47602"/>
    <lineage>
        <taxon>Eukaryota</taxon>
        <taxon>Viridiplantae</taxon>
        <taxon>Streptophyta</taxon>
        <taxon>Embryophyta</taxon>
        <taxon>Tracheophyta</taxon>
        <taxon>Spermatophyta</taxon>
        <taxon>Magnoliopsida</taxon>
        <taxon>eudicotyledons</taxon>
        <taxon>Gunneridae</taxon>
        <taxon>Pentapetalae</taxon>
        <taxon>rosids</taxon>
        <taxon>malvids</taxon>
        <taxon>Malvales</taxon>
        <taxon>Malvaceae</taxon>
        <taxon>Malvoideae</taxon>
        <taxon>Gossypium</taxon>
    </lineage>
</organism>
<evidence type="ECO:0000313" key="1">
    <source>
        <dbReference type="EMBL" id="KAH1113734.1"/>
    </source>
</evidence>
<dbReference type="AlphaFoldDB" id="A0A9D3W5V2"/>